<evidence type="ECO:0000313" key="3">
    <source>
        <dbReference type="Proteomes" id="UP000727654"/>
    </source>
</evidence>
<gene>
    <name evidence="2" type="ORF">LMG23992_02439</name>
</gene>
<proteinExistence type="predicted"/>
<accession>A0ABM8X0J7</accession>
<sequence length="388" mass="42649">MFLYFPTNYTWSLAALRCLMSGGSFGDVDWACAGLHEAARKGPRGDSPAWIAAWTRLANQVEETAEAAFDAGRRVTARGAYYRAAQYYQWAEAFVGPADPLAKSLYQRHLSTFARFAELSQPQVEIIDIPFDGASLKAYFIPAVGVTGPAPTVILSDGLDGTKEEMFPIANALAMRGISCLAVDGPGQGATLRLSRLVARHDSEVAVGRMVDYLETRPDVDHNRIGIIAASLGGYYAPRAVAFEKRIKACVAWSVIYDYHGVWKRRLNFEAGRPLKVADNAALGTTEHHLLHILGVKDFDAAMAKLENFRLEPIAHKIDCDFLIVHGAEDRQAPLAEAQRLFDGISSRNKDMWVYTAEDGGSGHVQVDRPEPAINRVADWMADHLSAR</sequence>
<dbReference type="InterPro" id="IPR010520">
    <property type="entry name" value="FrsA-like"/>
</dbReference>
<dbReference type="Gene3D" id="3.40.50.1820">
    <property type="entry name" value="alpha/beta hydrolase"/>
    <property type="match status" value="1"/>
</dbReference>
<dbReference type="Pfam" id="PF06500">
    <property type="entry name" value="FrsA-like"/>
    <property type="match status" value="1"/>
</dbReference>
<reference evidence="2 3" key="1">
    <citation type="submission" date="2021-08" db="EMBL/GenBank/DDBJ databases">
        <authorList>
            <person name="Peeters C."/>
        </authorList>
    </citation>
    <scope>NUCLEOTIDE SEQUENCE [LARGE SCALE GENOMIC DNA]</scope>
    <source>
        <strain evidence="2 3">LMG 23992</strain>
    </source>
</reference>
<organism evidence="2 3">
    <name type="scientific">Cupriavidus laharis</name>
    <dbReference type="NCBI Taxonomy" id="151654"/>
    <lineage>
        <taxon>Bacteria</taxon>
        <taxon>Pseudomonadati</taxon>
        <taxon>Pseudomonadota</taxon>
        <taxon>Betaproteobacteria</taxon>
        <taxon>Burkholderiales</taxon>
        <taxon>Burkholderiaceae</taxon>
        <taxon>Cupriavidus</taxon>
    </lineage>
</organism>
<evidence type="ECO:0000313" key="2">
    <source>
        <dbReference type="EMBL" id="CAG9173400.1"/>
    </source>
</evidence>
<keyword evidence="1 2" id="KW-0378">Hydrolase</keyword>
<dbReference type="InterPro" id="IPR050261">
    <property type="entry name" value="FrsA_esterase"/>
</dbReference>
<evidence type="ECO:0000256" key="1">
    <source>
        <dbReference type="ARBA" id="ARBA00022801"/>
    </source>
</evidence>
<dbReference type="RefSeq" id="WP_224080053.1">
    <property type="nucleotide sequence ID" value="NZ_CAJZAI010000005.1"/>
</dbReference>
<dbReference type="InterPro" id="IPR029058">
    <property type="entry name" value="AB_hydrolase_fold"/>
</dbReference>
<dbReference type="PANTHER" id="PTHR22946">
    <property type="entry name" value="DIENELACTONE HYDROLASE DOMAIN-CONTAINING PROTEIN-RELATED"/>
    <property type="match status" value="1"/>
</dbReference>
<name>A0ABM8X0J7_9BURK</name>
<keyword evidence="3" id="KW-1185">Reference proteome</keyword>
<comment type="caution">
    <text evidence="2">The sequence shown here is derived from an EMBL/GenBank/DDBJ whole genome shotgun (WGS) entry which is preliminary data.</text>
</comment>
<protein>
    <submittedName>
        <fullName evidence="2">2,6-dihydropseudooxynicotine hydrolase</fullName>
        <ecNumber evidence="2">3.7.1.19</ecNumber>
    </submittedName>
</protein>
<dbReference type="EC" id="3.7.1.19" evidence="2"/>
<dbReference type="Gene3D" id="1.20.1440.110">
    <property type="entry name" value="acylaminoacyl peptidase"/>
    <property type="match status" value="1"/>
</dbReference>
<dbReference type="Proteomes" id="UP000727654">
    <property type="component" value="Unassembled WGS sequence"/>
</dbReference>
<dbReference type="PANTHER" id="PTHR22946:SF12">
    <property type="entry name" value="CONIDIAL PIGMENT BIOSYNTHESIS PROTEIN AYG1 (AFU_ORTHOLOGUE AFUA_2G17550)"/>
    <property type="match status" value="1"/>
</dbReference>
<dbReference type="EMBL" id="CAJZAI010000005">
    <property type="protein sequence ID" value="CAG9173400.1"/>
    <property type="molecule type" value="Genomic_DNA"/>
</dbReference>
<dbReference type="SUPFAM" id="SSF53474">
    <property type="entry name" value="alpha/beta-Hydrolases"/>
    <property type="match status" value="1"/>
</dbReference>
<dbReference type="GO" id="GO:0016787">
    <property type="term" value="F:hydrolase activity"/>
    <property type="evidence" value="ECO:0007669"/>
    <property type="project" value="UniProtKB-KW"/>
</dbReference>